<gene>
    <name evidence="1" type="ORF">Shyd_68660</name>
</gene>
<dbReference type="Proteomes" id="UP001052739">
    <property type="component" value="Unassembled WGS sequence"/>
</dbReference>
<accession>A0ABQ3PKF0</accession>
<dbReference type="EMBL" id="BNDW01000076">
    <property type="protein sequence ID" value="GHI25495.1"/>
    <property type="molecule type" value="Genomic_DNA"/>
</dbReference>
<evidence type="ECO:0000313" key="1">
    <source>
        <dbReference type="EMBL" id="GHI25495.1"/>
    </source>
</evidence>
<keyword evidence="2" id="KW-1185">Reference proteome</keyword>
<comment type="caution">
    <text evidence="1">The sequence shown here is derived from an EMBL/GenBank/DDBJ whole genome shotgun (WGS) entry which is preliminary data.</text>
</comment>
<evidence type="ECO:0000313" key="2">
    <source>
        <dbReference type="Proteomes" id="UP001052739"/>
    </source>
</evidence>
<organism evidence="1 2">
    <name type="scientific">Streptomyces hydrogenans</name>
    <dbReference type="NCBI Taxonomy" id="1873719"/>
    <lineage>
        <taxon>Bacteria</taxon>
        <taxon>Bacillati</taxon>
        <taxon>Actinomycetota</taxon>
        <taxon>Actinomycetes</taxon>
        <taxon>Kitasatosporales</taxon>
        <taxon>Streptomycetaceae</taxon>
        <taxon>Streptomyces</taxon>
    </lineage>
</organism>
<protein>
    <submittedName>
        <fullName evidence="1">Uncharacterized protein</fullName>
    </submittedName>
</protein>
<reference evidence="1" key="1">
    <citation type="submission" date="2024-05" db="EMBL/GenBank/DDBJ databases">
        <title>Whole genome shotgun sequence of Streptomyces hydrogenans NBRC 13475.</title>
        <authorList>
            <person name="Komaki H."/>
            <person name="Tamura T."/>
        </authorList>
    </citation>
    <scope>NUCLEOTIDE SEQUENCE</scope>
    <source>
        <strain evidence="1">NBRC 13475</strain>
    </source>
</reference>
<sequence>MLHVGEAHFLQGPGAAAVVLEVDLLEGLGGDLLEFGVAGAGVLGVEEPAAYCGGRAMVRCRMRSWSVDPIGAV</sequence>
<proteinExistence type="predicted"/>
<name>A0ABQ3PKF0_9ACTN</name>